<name>A0A3M2M4G4_9ACTN</name>
<dbReference type="PANTHER" id="PTHR47432">
    <property type="entry name" value="CELL WALL ASSEMBLY REGULATOR SMI1"/>
    <property type="match status" value="1"/>
</dbReference>
<dbReference type="SUPFAM" id="SSF160631">
    <property type="entry name" value="SMI1/KNR4-like"/>
    <property type="match status" value="1"/>
</dbReference>
<proteinExistence type="predicted"/>
<dbReference type="PANTHER" id="PTHR47432:SF1">
    <property type="entry name" value="CELL WALL ASSEMBLY REGULATOR SMI1"/>
    <property type="match status" value="1"/>
</dbReference>
<dbReference type="Gene3D" id="3.40.1580.10">
    <property type="entry name" value="SMI1/KNR4-like"/>
    <property type="match status" value="1"/>
</dbReference>
<dbReference type="InterPro" id="IPR018958">
    <property type="entry name" value="Knr4/Smi1-like_dom"/>
</dbReference>
<dbReference type="OrthoDB" id="4759758at2"/>
<dbReference type="AlphaFoldDB" id="A0A3M2M4G4"/>
<dbReference type="EMBL" id="RFFG01000018">
    <property type="protein sequence ID" value="RMI44489.1"/>
    <property type="molecule type" value="Genomic_DNA"/>
</dbReference>
<dbReference type="Proteomes" id="UP000282674">
    <property type="component" value="Unassembled WGS sequence"/>
</dbReference>
<evidence type="ECO:0000313" key="3">
    <source>
        <dbReference type="Proteomes" id="UP000282674"/>
    </source>
</evidence>
<comment type="caution">
    <text evidence="2">The sequence shown here is derived from an EMBL/GenBank/DDBJ whole genome shotgun (WGS) entry which is preliminary data.</text>
</comment>
<dbReference type="InterPro" id="IPR037883">
    <property type="entry name" value="Knr4/Smi1-like_sf"/>
</dbReference>
<dbReference type="InterPro" id="IPR051873">
    <property type="entry name" value="KNR4/SMI1_regulator"/>
</dbReference>
<sequence>MPALEDFATWEPLLRLVRDGLDGPSGRASGFVGQGSWSVPVPRPAPVPGRASLVSDMQEEWDAVELVRDALGDAEEVSFVVDFEEDGRTVLRLIDPRPAAEKAIGNAGPGALVLIKGAVPEPWRRLPEPAPDASPAPTADAALLERTLRERLPDAIGATGEEIAAAEARLGVPLPEELRALYRVTRGRFDDLNGDYEAMTAYAIAVRSELLPLDELYIADPESRPAPWRFAAGAAVVTRPDDAVQGVVGSPGWIAFADNGGGDRYAIDLTPGPKGRLGQVILLSHEEYIGAEHIADSLTDMVVHDRRSAWVPSRERPRAVAHVNRVSLPSVEAAAHPDLEVLHLGVWEDEPLGLAPVFGCPRLRTLTAYPGTLADPLEITRLEHLEYLALPAADWRVLLDADAVPRTLLAAGFESYEDDPLVLASLANELLALFERPLITETVLEGVLERRR</sequence>
<evidence type="ECO:0000313" key="2">
    <source>
        <dbReference type="EMBL" id="RMI44489.1"/>
    </source>
</evidence>
<gene>
    <name evidence="2" type="ORF">EBO15_12650</name>
</gene>
<dbReference type="Pfam" id="PF09346">
    <property type="entry name" value="SMI1_KNR4"/>
    <property type="match status" value="1"/>
</dbReference>
<evidence type="ECO:0000259" key="1">
    <source>
        <dbReference type="SMART" id="SM00860"/>
    </source>
</evidence>
<dbReference type="SMART" id="SM00860">
    <property type="entry name" value="SMI1_KNR4"/>
    <property type="match status" value="1"/>
</dbReference>
<keyword evidence="3" id="KW-1185">Reference proteome</keyword>
<organism evidence="2 3">
    <name type="scientific">Actinomadura harenae</name>
    <dbReference type="NCBI Taxonomy" id="2483351"/>
    <lineage>
        <taxon>Bacteria</taxon>
        <taxon>Bacillati</taxon>
        <taxon>Actinomycetota</taxon>
        <taxon>Actinomycetes</taxon>
        <taxon>Streptosporangiales</taxon>
        <taxon>Thermomonosporaceae</taxon>
        <taxon>Actinomadura</taxon>
    </lineage>
</organism>
<feature type="domain" description="Knr4/Smi1-like" evidence="1">
    <location>
        <begin position="157"/>
        <end position="304"/>
    </location>
</feature>
<protein>
    <submittedName>
        <fullName evidence="2">SMI1/KNR4 family protein</fullName>
    </submittedName>
</protein>
<accession>A0A3M2M4G4</accession>
<reference evidence="2 3" key="1">
    <citation type="submission" date="2018-10" db="EMBL/GenBank/DDBJ databases">
        <title>Isolation from soil.</title>
        <authorList>
            <person name="Hu J."/>
        </authorList>
    </citation>
    <scope>NUCLEOTIDE SEQUENCE [LARGE SCALE GENOMIC DNA]</scope>
    <source>
        <strain evidence="2 3">NEAU-Ht49</strain>
    </source>
</reference>